<evidence type="ECO:0000313" key="1">
    <source>
        <dbReference type="EMBL" id="QIZ69314.1"/>
    </source>
</evidence>
<dbReference type="KEGG" id="oxy:HCG48_00855"/>
<dbReference type="AlphaFoldDB" id="A0A6H1TRU2"/>
<dbReference type="EMBL" id="CP051167">
    <property type="protein sequence ID" value="QIZ69314.1"/>
    <property type="molecule type" value="Genomic_DNA"/>
</dbReference>
<dbReference type="RefSeq" id="WP_168567471.1">
    <property type="nucleotide sequence ID" value="NZ_CP051167.1"/>
</dbReference>
<organism evidence="1 2">
    <name type="scientific">Oxynema aestuarii AP17</name>
    <dbReference type="NCBI Taxonomy" id="2064643"/>
    <lineage>
        <taxon>Bacteria</taxon>
        <taxon>Bacillati</taxon>
        <taxon>Cyanobacteriota</taxon>
        <taxon>Cyanophyceae</taxon>
        <taxon>Oscillatoriophycideae</taxon>
        <taxon>Oscillatoriales</taxon>
        <taxon>Oscillatoriaceae</taxon>
        <taxon>Oxynema</taxon>
        <taxon>Oxynema aestuarii</taxon>
    </lineage>
</organism>
<dbReference type="Proteomes" id="UP000500857">
    <property type="component" value="Chromosome"/>
</dbReference>
<dbReference type="Gene3D" id="3.90.420.10">
    <property type="entry name" value="Oxidoreductase, molybdopterin-binding domain"/>
    <property type="match status" value="1"/>
</dbReference>
<proteinExistence type="predicted"/>
<protein>
    <submittedName>
        <fullName evidence="1">Molybdopterin-binding protein</fullName>
    </submittedName>
</protein>
<evidence type="ECO:0000313" key="2">
    <source>
        <dbReference type="Proteomes" id="UP000500857"/>
    </source>
</evidence>
<keyword evidence="2" id="KW-1185">Reference proteome</keyword>
<name>A0A6H1TRU2_9CYAN</name>
<sequence length="357" mass="40609">MQWHLNPLKGILWLFVVTTFALLSGCRDRPSDRQLNEWQHEAIRENAQLVALYGNGDTIGDWELVVEGQIRQGRLRFNWAELDALATKHIRTSDPHYTPDLNAVLDFRGIVIGDLLDRLQIKGETNEITFVSFDSFRATISIADIQRYPIALALERDRKPIPRSEAGPLYLIFPQEQYPKLAQKYTEQFWVFYVTHAIVGTEPIDVRLGDRHFDAARLEQLPQTTLYERVGYKAHWPSEKVKLHGVRLQEAIAAAGLNLPPGGSVVIRGKAAVDRDPGNPIRLDARNVRNCDILLATHWGEDREPIPARLGGPVTLAFPSTCRDRTTGEEHPYPTQQLWVTFVEEIDIYPPENPLQS</sequence>
<reference evidence="1 2" key="1">
    <citation type="submission" date="2020-04" db="EMBL/GenBank/DDBJ databases">
        <authorList>
            <person name="Basu S."/>
            <person name="Maruthanayagam V."/>
            <person name="Chakraborty S."/>
            <person name="Pramanik A."/>
            <person name="Mukherjee J."/>
            <person name="Brink B."/>
        </authorList>
    </citation>
    <scope>NUCLEOTIDE SEQUENCE [LARGE SCALE GENOMIC DNA]</scope>
    <source>
        <strain evidence="1 2">AP17</strain>
    </source>
</reference>
<dbReference type="InterPro" id="IPR036374">
    <property type="entry name" value="OxRdtase_Mopterin-bd_sf"/>
</dbReference>
<gene>
    <name evidence="1" type="ORF">HCG48_00855</name>
</gene>
<dbReference type="SUPFAM" id="SSF56524">
    <property type="entry name" value="Oxidoreductase molybdopterin-binding domain"/>
    <property type="match status" value="1"/>
</dbReference>
<accession>A0A6H1TRU2</accession>